<dbReference type="Proteomes" id="UP000807371">
    <property type="component" value="Unassembled WGS sequence"/>
</dbReference>
<evidence type="ECO:0000313" key="3">
    <source>
        <dbReference type="Proteomes" id="UP000807371"/>
    </source>
</evidence>
<dbReference type="RefSeq" id="WP_197988398.1">
    <property type="nucleotide sequence ID" value="NZ_JACYXC010000001.1"/>
</dbReference>
<organism evidence="2 3">
    <name type="scientific">Streptomyces pactum</name>
    <dbReference type="NCBI Taxonomy" id="68249"/>
    <lineage>
        <taxon>Bacteria</taxon>
        <taxon>Bacillati</taxon>
        <taxon>Actinomycetota</taxon>
        <taxon>Actinomycetes</taxon>
        <taxon>Kitasatosporales</taxon>
        <taxon>Streptomycetaceae</taxon>
        <taxon>Streptomyces</taxon>
    </lineage>
</organism>
<comment type="caution">
    <text evidence="2">The sequence shown here is derived from an EMBL/GenBank/DDBJ whole genome shotgun (WGS) entry which is preliminary data.</text>
</comment>
<gene>
    <name evidence="2" type="ORF">IHE55_08055</name>
</gene>
<protein>
    <submittedName>
        <fullName evidence="2">DUF397 domain-containing protein</fullName>
    </submittedName>
</protein>
<name>A0ABS0NHS3_9ACTN</name>
<accession>A0ABS0NHS3</accession>
<evidence type="ECO:0000313" key="2">
    <source>
        <dbReference type="EMBL" id="MBH5334747.1"/>
    </source>
</evidence>
<sequence length="69" mass="7356">MSYIQWRKSSYSGATENNCLQLASTAPAAILLRESDDPAHVITTTPAALGGLLRTARAGGFDHLRRAGQ</sequence>
<proteinExistence type="predicted"/>
<keyword evidence="3" id="KW-1185">Reference proteome</keyword>
<reference evidence="2 3" key="1">
    <citation type="submission" date="2020-09" db="EMBL/GenBank/DDBJ databases">
        <title>Biosynthesis of the nuclear factor of activated T cells inhibitor NFAT-133 and its congeners in Streptomyces pactum.</title>
        <authorList>
            <person name="Zhou W."/>
            <person name="Posri P."/>
            <person name="Abugrain M.E."/>
            <person name="Weisberg A.J."/>
            <person name="Chang J.H."/>
            <person name="Mahmud T."/>
        </authorList>
    </citation>
    <scope>NUCLEOTIDE SEQUENCE [LARGE SCALE GENOMIC DNA]</scope>
    <source>
        <strain evidence="2 3">ATCC 27456</strain>
    </source>
</reference>
<dbReference type="InterPro" id="IPR007278">
    <property type="entry name" value="DUF397"/>
</dbReference>
<dbReference type="EMBL" id="JACYXC010000001">
    <property type="protein sequence ID" value="MBH5334747.1"/>
    <property type="molecule type" value="Genomic_DNA"/>
</dbReference>
<feature type="domain" description="DUF397" evidence="1">
    <location>
        <begin position="5"/>
        <end position="57"/>
    </location>
</feature>
<evidence type="ECO:0000259" key="1">
    <source>
        <dbReference type="Pfam" id="PF04149"/>
    </source>
</evidence>
<dbReference type="Pfam" id="PF04149">
    <property type="entry name" value="DUF397"/>
    <property type="match status" value="1"/>
</dbReference>